<dbReference type="EMBL" id="LCKO01000006">
    <property type="protein sequence ID" value="KKU00220.1"/>
    <property type="molecule type" value="Genomic_DNA"/>
</dbReference>
<dbReference type="AlphaFoldDB" id="A0A837IEI7"/>
<dbReference type="InterPro" id="IPR001387">
    <property type="entry name" value="Cro/C1-type_HTH"/>
</dbReference>
<dbReference type="SMART" id="SM00530">
    <property type="entry name" value="HTH_XRE"/>
    <property type="match status" value="1"/>
</dbReference>
<dbReference type="Proteomes" id="UP000034078">
    <property type="component" value="Unassembled WGS sequence"/>
</dbReference>
<protein>
    <recommendedName>
        <fullName evidence="1">HTH cro/C1-type domain-containing protein</fullName>
    </recommendedName>
</protein>
<reference evidence="2 3" key="1">
    <citation type="journal article" date="2015" name="Nature">
        <title>rRNA introns, odd ribosomes, and small enigmatic genomes across a large radiation of phyla.</title>
        <authorList>
            <person name="Brown C.T."/>
            <person name="Hug L.A."/>
            <person name="Thomas B.C."/>
            <person name="Sharon I."/>
            <person name="Castelle C.J."/>
            <person name="Singh A."/>
            <person name="Wilkins M.J."/>
            <person name="Williams K.H."/>
            <person name="Banfield J.F."/>
        </authorList>
    </citation>
    <scope>NUCLEOTIDE SEQUENCE [LARGE SCALE GENOMIC DNA]</scope>
</reference>
<proteinExistence type="predicted"/>
<dbReference type="GO" id="GO:0003677">
    <property type="term" value="F:DNA binding"/>
    <property type="evidence" value="ECO:0007669"/>
    <property type="project" value="InterPro"/>
</dbReference>
<feature type="domain" description="HTH cro/C1-type" evidence="1">
    <location>
        <begin position="37"/>
        <end position="93"/>
    </location>
</feature>
<dbReference type="Gene3D" id="1.10.260.40">
    <property type="entry name" value="lambda repressor-like DNA-binding domains"/>
    <property type="match status" value="1"/>
</dbReference>
<dbReference type="CDD" id="cd00093">
    <property type="entry name" value="HTH_XRE"/>
    <property type="match status" value="1"/>
</dbReference>
<gene>
    <name evidence="2" type="ORF">UX01_C0006G0014</name>
</gene>
<organism evidence="2 3">
    <name type="scientific">Candidatus Collierbacteria bacterium GW2011_GWB2_45_17</name>
    <dbReference type="NCBI Taxonomy" id="1618388"/>
    <lineage>
        <taxon>Bacteria</taxon>
        <taxon>Candidatus Collieribacteriota</taxon>
    </lineage>
</organism>
<accession>A0A837IEI7</accession>
<sequence>MRNLKTINEFTKELLKDPEVKAEYDKLEPEYQLMCAIIEARREKRLSQKQLAVKAKTTQAKISMIEAGLSNPTIQTVNSIAMAFGKKLRIEFVSR</sequence>
<dbReference type="Pfam" id="PF01381">
    <property type="entry name" value="HTH_3"/>
    <property type="match status" value="1"/>
</dbReference>
<evidence type="ECO:0000259" key="1">
    <source>
        <dbReference type="PROSITE" id="PS50943"/>
    </source>
</evidence>
<name>A0A837IEI7_9BACT</name>
<dbReference type="SUPFAM" id="SSF47413">
    <property type="entry name" value="lambda repressor-like DNA-binding domains"/>
    <property type="match status" value="1"/>
</dbReference>
<dbReference type="InterPro" id="IPR010982">
    <property type="entry name" value="Lambda_DNA-bd_dom_sf"/>
</dbReference>
<dbReference type="PROSITE" id="PS50943">
    <property type="entry name" value="HTH_CROC1"/>
    <property type="match status" value="1"/>
</dbReference>
<evidence type="ECO:0000313" key="2">
    <source>
        <dbReference type="EMBL" id="KKU00220.1"/>
    </source>
</evidence>
<comment type="caution">
    <text evidence="2">The sequence shown here is derived from an EMBL/GenBank/DDBJ whole genome shotgun (WGS) entry which is preliminary data.</text>
</comment>
<evidence type="ECO:0000313" key="3">
    <source>
        <dbReference type="Proteomes" id="UP000034078"/>
    </source>
</evidence>